<name>A0A4R1F8M5_9NOCA</name>
<evidence type="ECO:0000313" key="3">
    <source>
        <dbReference type="Proteomes" id="UP000294856"/>
    </source>
</evidence>
<comment type="caution">
    <text evidence="2">The sequence shown here is derived from an EMBL/GenBank/DDBJ whole genome shotgun (WGS) entry which is preliminary data.</text>
</comment>
<evidence type="ECO:0000256" key="1">
    <source>
        <dbReference type="SAM" id="MobiDB-lite"/>
    </source>
</evidence>
<evidence type="ECO:0000313" key="2">
    <source>
        <dbReference type="EMBL" id="TCJ89950.1"/>
    </source>
</evidence>
<reference evidence="2 3" key="1">
    <citation type="submission" date="2019-03" db="EMBL/GenBank/DDBJ databases">
        <title>Genomic Encyclopedia of Type Strains, Phase IV (KMG-IV): sequencing the most valuable type-strain genomes for metagenomic binning, comparative biology and taxonomic classification.</title>
        <authorList>
            <person name="Goeker M."/>
        </authorList>
    </citation>
    <scope>NUCLEOTIDE SEQUENCE [LARGE SCALE GENOMIC DNA]</scope>
    <source>
        <strain evidence="2 3">DSM 44684</strain>
    </source>
</reference>
<organism evidence="2 3">
    <name type="scientific">Nocardia alba</name>
    <dbReference type="NCBI Taxonomy" id="225051"/>
    <lineage>
        <taxon>Bacteria</taxon>
        <taxon>Bacillati</taxon>
        <taxon>Actinomycetota</taxon>
        <taxon>Actinomycetes</taxon>
        <taxon>Mycobacteriales</taxon>
        <taxon>Nocardiaceae</taxon>
        <taxon>Nocardia</taxon>
    </lineage>
</organism>
<keyword evidence="3" id="KW-1185">Reference proteome</keyword>
<dbReference type="OrthoDB" id="5190876at2"/>
<dbReference type="Proteomes" id="UP000294856">
    <property type="component" value="Unassembled WGS sequence"/>
</dbReference>
<sequence>MDERPDDAIAAGGQATASSDQMEGIDSGPAFIADWDNRGQTTRLRYMDENKSQWTLQYDMPFMMWWLPRTGDMYYPVGLWDGKDAMPKDQVSKADIVQWRIRGPHSLEHPEDPQMGGHLFWPLQWRQGTGVWKDVHQRKGANYYLSVDGHTTMRGVRYVKQYGTPYYAFYMDIVTKGDAWISDETTTGSIRMQSSESRRAYIVPRRFGSSMDDPFGSATTFYKSTLAGIA</sequence>
<accession>A0A4R1F8M5</accession>
<feature type="region of interest" description="Disordered" evidence="1">
    <location>
        <begin position="1"/>
        <end position="27"/>
    </location>
</feature>
<proteinExistence type="predicted"/>
<dbReference type="EMBL" id="SMFR01000008">
    <property type="protein sequence ID" value="TCJ89950.1"/>
    <property type="molecule type" value="Genomic_DNA"/>
</dbReference>
<gene>
    <name evidence="2" type="ORF">DFR71_6240</name>
</gene>
<protein>
    <submittedName>
        <fullName evidence="2">Uncharacterized protein</fullName>
    </submittedName>
</protein>
<dbReference type="RefSeq" id="WP_067458338.1">
    <property type="nucleotide sequence ID" value="NZ_SMFR01000008.1"/>
</dbReference>
<dbReference type="AlphaFoldDB" id="A0A4R1F8M5"/>